<evidence type="ECO:0000313" key="1">
    <source>
        <dbReference type="EMBL" id="QNE75851.1"/>
    </source>
</evidence>
<dbReference type="KEGG" id="sfiy:F0344_15495"/>
<gene>
    <name evidence="1" type="ORF">F0344_15495</name>
</gene>
<keyword evidence="2" id="KW-1185">Reference proteome</keyword>
<accession>A0A7G7BKI6</accession>
<dbReference type="Proteomes" id="UP000515307">
    <property type="component" value="Chromosome"/>
</dbReference>
<organism evidence="1 2">
    <name type="scientific">Streptomyces finlayi</name>
    <dbReference type="NCBI Taxonomy" id="67296"/>
    <lineage>
        <taxon>Bacteria</taxon>
        <taxon>Bacillati</taxon>
        <taxon>Actinomycetota</taxon>
        <taxon>Actinomycetes</taxon>
        <taxon>Kitasatosporales</taxon>
        <taxon>Streptomycetaceae</taxon>
        <taxon>Streptomyces</taxon>
    </lineage>
</organism>
<dbReference type="RefSeq" id="WP_185299354.1">
    <property type="nucleotide sequence ID" value="NZ_CP045702.1"/>
</dbReference>
<reference evidence="2" key="1">
    <citation type="submission" date="2019-10" db="EMBL/GenBank/DDBJ databases">
        <title>Antimicrobial potential of Antarctic Bacteria.</title>
        <authorList>
            <person name="Benaud N."/>
            <person name="Edwards R.J."/>
            <person name="Ferrari B.C."/>
        </authorList>
    </citation>
    <scope>NUCLEOTIDE SEQUENCE [LARGE SCALE GENOMIC DNA]</scope>
    <source>
        <strain evidence="2">NBSH44</strain>
    </source>
</reference>
<dbReference type="AlphaFoldDB" id="A0A7G7BKI6"/>
<proteinExistence type="predicted"/>
<name>A0A7G7BKI6_9ACTN</name>
<sequence length="201" mass="22135">MSLDGVHYICDIWETRQTGSLQADGRPRGARLLARRCLRQDRLVDLTLTGLDAAELRNGPACTEFEDTAHGPVQVAPSGGICATDEPLLTRAAIGEGQADWTVFAYLAPEWFRLRAARPYRQLRHAAWVALPTPTSGSARFRSLMRELKALKSYHGAVVGGAPPVTRVQFLHADEQTVERDYVAALSSMERYGEEPWTSAG</sequence>
<dbReference type="EMBL" id="CP045702">
    <property type="protein sequence ID" value="QNE75851.1"/>
    <property type="molecule type" value="Genomic_DNA"/>
</dbReference>
<evidence type="ECO:0000313" key="2">
    <source>
        <dbReference type="Proteomes" id="UP000515307"/>
    </source>
</evidence>
<protein>
    <submittedName>
        <fullName evidence="1">Uncharacterized protein</fullName>
    </submittedName>
</protein>